<dbReference type="Gene3D" id="3.40.30.10">
    <property type="entry name" value="Glutaredoxin"/>
    <property type="match status" value="1"/>
</dbReference>
<protein>
    <recommendedName>
        <fullName evidence="6">GST N-terminal domain-containing protein</fullName>
    </recommendedName>
</protein>
<dbReference type="GO" id="GO:0034599">
    <property type="term" value="P:cellular response to oxidative stress"/>
    <property type="evidence" value="ECO:0007669"/>
    <property type="project" value="TreeGrafter"/>
</dbReference>
<keyword evidence="2" id="KW-0813">Transport</keyword>
<keyword evidence="5" id="KW-0676">Redox-active center</keyword>
<dbReference type="InterPro" id="IPR014025">
    <property type="entry name" value="Glutaredoxin_subgr"/>
</dbReference>
<dbReference type="InterPro" id="IPR002109">
    <property type="entry name" value="Glutaredoxin"/>
</dbReference>
<evidence type="ECO:0000256" key="2">
    <source>
        <dbReference type="ARBA" id="ARBA00022448"/>
    </source>
</evidence>
<dbReference type="AlphaFoldDB" id="A0A3B1BC19"/>
<dbReference type="PANTHER" id="PTHR45694:SF18">
    <property type="entry name" value="GLUTAREDOXIN-1-RELATED"/>
    <property type="match status" value="1"/>
</dbReference>
<feature type="domain" description="GST N-terminal" evidence="6">
    <location>
        <begin position="2"/>
        <end position="86"/>
    </location>
</feature>
<evidence type="ECO:0000256" key="1">
    <source>
        <dbReference type="ARBA" id="ARBA00007787"/>
    </source>
</evidence>
<dbReference type="InterPro" id="IPR004045">
    <property type="entry name" value="Glutathione_S-Trfase_N"/>
</dbReference>
<keyword evidence="3" id="KW-0249">Electron transport</keyword>
<name>A0A3B1BC19_9ZZZZ</name>
<evidence type="ECO:0000256" key="4">
    <source>
        <dbReference type="ARBA" id="ARBA00023157"/>
    </source>
</evidence>
<evidence type="ECO:0000256" key="3">
    <source>
        <dbReference type="ARBA" id="ARBA00022982"/>
    </source>
</evidence>
<dbReference type="PROSITE" id="PS00195">
    <property type="entry name" value="GLUTAREDOXIN_1"/>
    <property type="match status" value="1"/>
</dbReference>
<evidence type="ECO:0000259" key="6">
    <source>
        <dbReference type="PROSITE" id="PS50404"/>
    </source>
</evidence>
<dbReference type="GO" id="GO:0005737">
    <property type="term" value="C:cytoplasm"/>
    <property type="evidence" value="ECO:0007669"/>
    <property type="project" value="TreeGrafter"/>
</dbReference>
<proteinExistence type="inferred from homology"/>
<dbReference type="InterPro" id="IPR036249">
    <property type="entry name" value="Thioredoxin-like_sf"/>
</dbReference>
<dbReference type="Pfam" id="PF00462">
    <property type="entry name" value="Glutaredoxin"/>
    <property type="match status" value="1"/>
</dbReference>
<dbReference type="GO" id="GO:0045454">
    <property type="term" value="P:cell redox homeostasis"/>
    <property type="evidence" value="ECO:0007669"/>
    <property type="project" value="InterPro"/>
</dbReference>
<reference evidence="7" key="1">
    <citation type="submission" date="2018-06" db="EMBL/GenBank/DDBJ databases">
        <authorList>
            <person name="Zhirakovskaya E."/>
        </authorList>
    </citation>
    <scope>NUCLEOTIDE SEQUENCE</scope>
</reference>
<dbReference type="SUPFAM" id="SSF52833">
    <property type="entry name" value="Thioredoxin-like"/>
    <property type="match status" value="1"/>
</dbReference>
<dbReference type="InterPro" id="IPR011900">
    <property type="entry name" value="GRX_bact"/>
</dbReference>
<dbReference type="PANTHER" id="PTHR45694">
    <property type="entry name" value="GLUTAREDOXIN 2"/>
    <property type="match status" value="1"/>
</dbReference>
<dbReference type="PRINTS" id="PR00160">
    <property type="entry name" value="GLUTAREDOXIN"/>
</dbReference>
<sequence>MSKVVVYSTAYCPYCIRAKQLLGRKDIEYEEIPVDNDPGQMQIMIERSQRRSVPQIFIANQGIGGFDELAQLEAEGELDAMLGRVN</sequence>
<dbReference type="NCBIfam" id="TIGR02181">
    <property type="entry name" value="GRX_bact"/>
    <property type="match status" value="1"/>
</dbReference>
<keyword evidence="4" id="KW-1015">Disulfide bond</keyword>
<evidence type="ECO:0000256" key="5">
    <source>
        <dbReference type="ARBA" id="ARBA00023284"/>
    </source>
</evidence>
<dbReference type="CDD" id="cd03418">
    <property type="entry name" value="GRX_GRXb_1_3_like"/>
    <property type="match status" value="1"/>
</dbReference>
<dbReference type="GO" id="GO:0015038">
    <property type="term" value="F:glutathione disulfide oxidoreductase activity"/>
    <property type="evidence" value="ECO:0007669"/>
    <property type="project" value="TreeGrafter"/>
</dbReference>
<dbReference type="PROSITE" id="PS50404">
    <property type="entry name" value="GST_NTER"/>
    <property type="match status" value="1"/>
</dbReference>
<dbReference type="PROSITE" id="PS51354">
    <property type="entry name" value="GLUTAREDOXIN_2"/>
    <property type="match status" value="1"/>
</dbReference>
<comment type="similarity">
    <text evidence="1">Belongs to the glutaredoxin family.</text>
</comment>
<gene>
    <name evidence="7" type="ORF">MNBD_GAMMA26-2206</name>
</gene>
<evidence type="ECO:0000313" key="7">
    <source>
        <dbReference type="EMBL" id="VAX08958.1"/>
    </source>
</evidence>
<accession>A0A3B1BC19</accession>
<organism evidence="7">
    <name type="scientific">hydrothermal vent metagenome</name>
    <dbReference type="NCBI Taxonomy" id="652676"/>
    <lineage>
        <taxon>unclassified sequences</taxon>
        <taxon>metagenomes</taxon>
        <taxon>ecological metagenomes</taxon>
    </lineage>
</organism>
<dbReference type="InterPro" id="IPR011767">
    <property type="entry name" value="GLR_AS"/>
</dbReference>
<dbReference type="EMBL" id="UOFX01000044">
    <property type="protein sequence ID" value="VAX08958.1"/>
    <property type="molecule type" value="Genomic_DNA"/>
</dbReference>